<proteinExistence type="predicted"/>
<protein>
    <submittedName>
        <fullName evidence="2">EamA-like transporter family protein</fullName>
    </submittedName>
</protein>
<dbReference type="EMBL" id="PYLS01000005">
    <property type="protein sequence ID" value="PST83414.1"/>
    <property type="molecule type" value="Genomic_DNA"/>
</dbReference>
<dbReference type="Proteomes" id="UP000240912">
    <property type="component" value="Unassembled WGS sequence"/>
</dbReference>
<dbReference type="PANTHER" id="PTHR34821">
    <property type="entry name" value="INNER MEMBRANE PROTEIN YDCZ"/>
    <property type="match status" value="1"/>
</dbReference>
<sequence>MKQIFVICLAFAGGVFLAVQAALNSHLGLLLKKPLLATVAQSASGLIFSLLLVALAAKELPAVQTVRQVPAYLWFMGGLFSVLGVSLYYFAIPRLGLSTMISLGLSGQLVFAIMAGHYGWLNVATEPLTLKRLLGIVFMLAGILLIKLK</sequence>
<evidence type="ECO:0000256" key="1">
    <source>
        <dbReference type="SAM" id="Phobius"/>
    </source>
</evidence>
<dbReference type="RefSeq" id="WP_107215674.1">
    <property type="nucleotide sequence ID" value="NZ_KZ686269.1"/>
</dbReference>
<accession>A0A2T3HLV8</accession>
<dbReference type="InterPro" id="IPR006750">
    <property type="entry name" value="YdcZ"/>
</dbReference>
<feature type="transmembrane region" description="Helical" evidence="1">
    <location>
        <begin position="97"/>
        <end position="120"/>
    </location>
</feature>
<keyword evidence="1" id="KW-1133">Transmembrane helix</keyword>
<dbReference type="Pfam" id="PF04657">
    <property type="entry name" value="DMT_YdcZ"/>
    <property type="match status" value="1"/>
</dbReference>
<comment type="caution">
    <text evidence="2">The sequence shown here is derived from an EMBL/GenBank/DDBJ whole genome shotgun (WGS) entry which is preliminary data.</text>
</comment>
<feature type="transmembrane region" description="Helical" evidence="1">
    <location>
        <begin position="132"/>
        <end position="148"/>
    </location>
</feature>
<keyword evidence="3" id="KW-1185">Reference proteome</keyword>
<feature type="transmembrane region" description="Helical" evidence="1">
    <location>
        <begin position="37"/>
        <end position="57"/>
    </location>
</feature>
<feature type="transmembrane region" description="Helical" evidence="1">
    <location>
        <begin position="69"/>
        <end position="91"/>
    </location>
</feature>
<keyword evidence="1" id="KW-0812">Transmembrane</keyword>
<dbReference type="OrthoDB" id="9097160at2"/>
<keyword evidence="1" id="KW-0472">Membrane</keyword>
<evidence type="ECO:0000313" key="2">
    <source>
        <dbReference type="EMBL" id="PST83414.1"/>
    </source>
</evidence>
<evidence type="ECO:0000313" key="3">
    <source>
        <dbReference type="Proteomes" id="UP000240912"/>
    </source>
</evidence>
<dbReference type="AlphaFoldDB" id="A0A2T3HLV8"/>
<name>A0A2T3HLV8_9SPHI</name>
<dbReference type="PANTHER" id="PTHR34821:SF2">
    <property type="entry name" value="INNER MEMBRANE PROTEIN YDCZ"/>
    <property type="match status" value="1"/>
</dbReference>
<reference evidence="2 3" key="1">
    <citation type="submission" date="2018-03" db="EMBL/GenBank/DDBJ databases">
        <authorList>
            <person name="Keele B.F."/>
        </authorList>
    </citation>
    <scope>NUCLEOTIDE SEQUENCE [LARGE SCALE GENOMIC DNA]</scope>
    <source>
        <strain evidence="2 3">YL28-9</strain>
    </source>
</reference>
<dbReference type="GO" id="GO:0005886">
    <property type="term" value="C:plasma membrane"/>
    <property type="evidence" value="ECO:0007669"/>
    <property type="project" value="TreeGrafter"/>
</dbReference>
<gene>
    <name evidence="2" type="ORF">C7T94_12670</name>
</gene>
<organism evidence="2 3">
    <name type="scientific">Pedobacter yulinensis</name>
    <dbReference type="NCBI Taxonomy" id="2126353"/>
    <lineage>
        <taxon>Bacteria</taxon>
        <taxon>Pseudomonadati</taxon>
        <taxon>Bacteroidota</taxon>
        <taxon>Sphingobacteriia</taxon>
        <taxon>Sphingobacteriales</taxon>
        <taxon>Sphingobacteriaceae</taxon>
        <taxon>Pedobacter</taxon>
    </lineage>
</organism>